<dbReference type="SMART" id="SM00220">
    <property type="entry name" value="S_TKc"/>
    <property type="match status" value="1"/>
</dbReference>
<dbReference type="InterPro" id="IPR008271">
    <property type="entry name" value="Ser/Thr_kinase_AS"/>
</dbReference>
<dbReference type="Proteomes" id="UP000249061">
    <property type="component" value="Unassembled WGS sequence"/>
</dbReference>
<sequence length="649" mass="70690">MNGGRSSRSVVAQTCPNCGKLHDVGVYVSGQQLQCTCGIRFEVKRSDVNARTINGRGEPVSAEFAVTVASSKPKEDGMFDEPEEKTAAPVGPSVPGYELVELLGKGGMGEVWRAKQLSLGRMVALKVLPSRFSKDREFVARFDKEATALAALSHPGIVQIIDRGQAGDHYYFTMELVPGINLREMMNAGRLKLRDALRIGTQIARALDYAHEMKIVHRDLKPENVLVDTRGHVKIADFGLAGMKGNERDISLTATAVAMGTVNYMAPEQRRDAKNVDHRADLYSLGVLVYELLTGELPIGRFKVPSIKMPGLDPSVDEAVCQLLETEPEARPSRANLLADVLESVTPSSNAGSPATPLPRPASQPPPGTSAIGSFVQGPAAGWKMGVFVLGALLLLGVGLKFWPDDSKSTAVAPPAWYHDSQDESVESVIIPEAGAFTVTFDALDGGELINFHEGLWSLDKGTLSAIQYGDALSRDILVPRAYVGNRYYVSDRLEMAVDMEVAPLTNEFPPVDFETAQHFAELAFRINDLNVSLYAIPGDGMRLGWRYFKRDGQKEDGNSDFDVRELQADPMKVPKGTFRAKLVMTPLKNGDMNVEASANGRRFARVVLPGFSGYVGKVALGCRNQMCRFDNLTVKGTPGQRPERPKPQ</sequence>
<evidence type="ECO:0000259" key="7">
    <source>
        <dbReference type="PROSITE" id="PS50011"/>
    </source>
</evidence>
<comment type="caution">
    <text evidence="8">The sequence shown here is derived from an EMBL/GenBank/DDBJ whole genome shotgun (WGS) entry which is preliminary data.</text>
</comment>
<gene>
    <name evidence="8" type="ORF">DI536_24960</name>
</gene>
<dbReference type="GO" id="GO:0005524">
    <property type="term" value="F:ATP binding"/>
    <property type="evidence" value="ECO:0007669"/>
    <property type="project" value="UniProtKB-UniRule"/>
</dbReference>
<evidence type="ECO:0000256" key="6">
    <source>
        <dbReference type="SAM" id="MobiDB-lite"/>
    </source>
</evidence>
<dbReference type="InterPro" id="IPR000719">
    <property type="entry name" value="Prot_kinase_dom"/>
</dbReference>
<keyword evidence="1" id="KW-0808">Transferase</keyword>
<dbReference type="Pfam" id="PF00069">
    <property type="entry name" value="Pkinase"/>
    <property type="match status" value="1"/>
</dbReference>
<feature type="domain" description="Protein kinase" evidence="7">
    <location>
        <begin position="97"/>
        <end position="345"/>
    </location>
</feature>
<feature type="region of interest" description="Disordered" evidence="6">
    <location>
        <begin position="346"/>
        <end position="373"/>
    </location>
</feature>
<evidence type="ECO:0000256" key="1">
    <source>
        <dbReference type="ARBA" id="ARBA00022679"/>
    </source>
</evidence>
<dbReference type="PROSITE" id="PS00108">
    <property type="entry name" value="PROTEIN_KINASE_ST"/>
    <property type="match status" value="1"/>
</dbReference>
<protein>
    <submittedName>
        <fullName evidence="8">Protein kinase</fullName>
    </submittedName>
</protein>
<dbReference type="CDD" id="cd14014">
    <property type="entry name" value="STKc_PknB_like"/>
    <property type="match status" value="1"/>
</dbReference>
<dbReference type="PROSITE" id="PS00107">
    <property type="entry name" value="PROTEIN_KINASE_ATP"/>
    <property type="match status" value="1"/>
</dbReference>
<dbReference type="PANTHER" id="PTHR43289">
    <property type="entry name" value="MITOGEN-ACTIVATED PROTEIN KINASE KINASE KINASE 20-RELATED"/>
    <property type="match status" value="1"/>
</dbReference>
<dbReference type="AlphaFoldDB" id="A0A2W5VE68"/>
<dbReference type="InterPro" id="IPR011009">
    <property type="entry name" value="Kinase-like_dom_sf"/>
</dbReference>
<evidence type="ECO:0000313" key="8">
    <source>
        <dbReference type="EMBL" id="PZR08431.1"/>
    </source>
</evidence>
<dbReference type="SUPFAM" id="SSF56112">
    <property type="entry name" value="Protein kinase-like (PK-like)"/>
    <property type="match status" value="1"/>
</dbReference>
<dbReference type="InterPro" id="IPR017441">
    <property type="entry name" value="Protein_kinase_ATP_BS"/>
</dbReference>
<dbReference type="Gene3D" id="3.30.200.20">
    <property type="entry name" value="Phosphorylase Kinase, domain 1"/>
    <property type="match status" value="1"/>
</dbReference>
<reference evidence="8 9" key="1">
    <citation type="submission" date="2017-08" db="EMBL/GenBank/DDBJ databases">
        <title>Infants hospitalized years apart are colonized by the same room-sourced microbial strains.</title>
        <authorList>
            <person name="Brooks B."/>
            <person name="Olm M.R."/>
            <person name="Firek B.A."/>
            <person name="Baker R."/>
            <person name="Thomas B.C."/>
            <person name="Morowitz M.J."/>
            <person name="Banfield J.F."/>
        </authorList>
    </citation>
    <scope>NUCLEOTIDE SEQUENCE [LARGE SCALE GENOMIC DNA]</scope>
    <source>
        <strain evidence="8">S2_003_000_R2_14</strain>
    </source>
</reference>
<dbReference type="Gene3D" id="1.10.510.10">
    <property type="entry name" value="Transferase(Phosphotransferase) domain 1"/>
    <property type="match status" value="1"/>
</dbReference>
<dbReference type="EMBL" id="QFQP01000025">
    <property type="protein sequence ID" value="PZR08431.1"/>
    <property type="molecule type" value="Genomic_DNA"/>
</dbReference>
<evidence type="ECO:0000256" key="4">
    <source>
        <dbReference type="ARBA" id="ARBA00022840"/>
    </source>
</evidence>
<evidence type="ECO:0000256" key="5">
    <source>
        <dbReference type="PROSITE-ProRule" id="PRU10141"/>
    </source>
</evidence>
<proteinExistence type="predicted"/>
<evidence type="ECO:0000313" key="9">
    <source>
        <dbReference type="Proteomes" id="UP000249061"/>
    </source>
</evidence>
<name>A0A2W5VE68_9BACT</name>
<keyword evidence="4 5" id="KW-0067">ATP-binding</keyword>
<dbReference type="PROSITE" id="PS50011">
    <property type="entry name" value="PROTEIN_KINASE_DOM"/>
    <property type="match status" value="1"/>
</dbReference>
<feature type="binding site" evidence="5">
    <location>
        <position position="126"/>
    </location>
    <ligand>
        <name>ATP</name>
        <dbReference type="ChEBI" id="CHEBI:30616"/>
    </ligand>
</feature>
<dbReference type="GO" id="GO:0004674">
    <property type="term" value="F:protein serine/threonine kinase activity"/>
    <property type="evidence" value="ECO:0007669"/>
    <property type="project" value="TreeGrafter"/>
</dbReference>
<organism evidence="8 9">
    <name type="scientific">Archangium gephyra</name>
    <dbReference type="NCBI Taxonomy" id="48"/>
    <lineage>
        <taxon>Bacteria</taxon>
        <taxon>Pseudomonadati</taxon>
        <taxon>Myxococcota</taxon>
        <taxon>Myxococcia</taxon>
        <taxon>Myxococcales</taxon>
        <taxon>Cystobacterineae</taxon>
        <taxon>Archangiaceae</taxon>
        <taxon>Archangium</taxon>
    </lineage>
</organism>
<feature type="compositionally biased region" description="Pro residues" evidence="6">
    <location>
        <begin position="356"/>
        <end position="368"/>
    </location>
</feature>
<accession>A0A2W5VE68</accession>
<keyword evidence="2 5" id="KW-0547">Nucleotide-binding</keyword>
<keyword evidence="3 8" id="KW-0418">Kinase</keyword>
<evidence type="ECO:0000256" key="2">
    <source>
        <dbReference type="ARBA" id="ARBA00022741"/>
    </source>
</evidence>
<dbReference type="PANTHER" id="PTHR43289:SF6">
    <property type="entry name" value="SERINE_THREONINE-PROTEIN KINASE NEKL-3"/>
    <property type="match status" value="1"/>
</dbReference>
<evidence type="ECO:0000256" key="3">
    <source>
        <dbReference type="ARBA" id="ARBA00022777"/>
    </source>
</evidence>